<feature type="non-terminal residue" evidence="2">
    <location>
        <position position="1"/>
    </location>
</feature>
<reference evidence="2 3" key="1">
    <citation type="submission" date="2010-01" db="EMBL/GenBank/DDBJ databases">
        <authorList>
            <person name="Weinstock G."/>
            <person name="Sodergren E."/>
            <person name="Clifton S."/>
            <person name="Fulton L."/>
            <person name="Fulton B."/>
            <person name="Courtney L."/>
            <person name="Fronick C."/>
            <person name="Harrison M."/>
            <person name="Strong C."/>
            <person name="Farmer C."/>
            <person name="Delahaunty K."/>
            <person name="Markovic C."/>
            <person name="Hall O."/>
            <person name="Minx P."/>
            <person name="Tomlinson C."/>
            <person name="Mitreva M."/>
            <person name="Nelson J."/>
            <person name="Hou S."/>
            <person name="Wollam A."/>
            <person name="Pepin K.H."/>
            <person name="Johnson M."/>
            <person name="Bhonagiri V."/>
            <person name="Nash W.E."/>
            <person name="Warren W."/>
            <person name="Chinwalla A."/>
            <person name="Mardis E.R."/>
            <person name="Wilson R.K."/>
        </authorList>
    </citation>
    <scope>NUCLEOTIDE SEQUENCE [LARGE SCALE GENOMIC DNA]</scope>
    <source>
        <strain evidence="2 3">DSM 13479</strain>
    </source>
</reference>
<evidence type="ECO:0000259" key="1">
    <source>
        <dbReference type="PROSITE" id="PS50883"/>
    </source>
</evidence>
<dbReference type="EMBL" id="ACIO01000672">
    <property type="protein sequence ID" value="EFC95816.1"/>
    <property type="molecule type" value="Genomic_DNA"/>
</dbReference>
<dbReference type="PANTHER" id="PTHR33121:SF15">
    <property type="entry name" value="BLUE LIGHT- AND TEMPERATURE-REGULATED ANTIREPRESSOR BLUF"/>
    <property type="match status" value="1"/>
</dbReference>
<organism evidence="2 3">
    <name type="scientific">Hungatella hathewayi DSM 13479</name>
    <dbReference type="NCBI Taxonomy" id="566550"/>
    <lineage>
        <taxon>Bacteria</taxon>
        <taxon>Bacillati</taxon>
        <taxon>Bacillota</taxon>
        <taxon>Clostridia</taxon>
        <taxon>Lachnospirales</taxon>
        <taxon>Lachnospiraceae</taxon>
        <taxon>Hungatella</taxon>
    </lineage>
</organism>
<feature type="domain" description="EAL" evidence="1">
    <location>
        <begin position="1"/>
        <end position="68"/>
    </location>
</feature>
<dbReference type="RefSeq" id="WP_006776404.1">
    <property type="nucleotide sequence ID" value="NZ_GG667793.1"/>
</dbReference>
<accession>D3AQT4</accession>
<dbReference type="Pfam" id="PF00563">
    <property type="entry name" value="EAL"/>
    <property type="match status" value="1"/>
</dbReference>
<dbReference type="PROSITE" id="PS50883">
    <property type="entry name" value="EAL"/>
    <property type="match status" value="1"/>
</dbReference>
<dbReference type="InterPro" id="IPR050706">
    <property type="entry name" value="Cyclic-di-GMP_PDE-like"/>
</dbReference>
<dbReference type="InterPro" id="IPR035919">
    <property type="entry name" value="EAL_sf"/>
</dbReference>
<comment type="caution">
    <text evidence="2">The sequence shown here is derived from an EMBL/GenBank/DDBJ whole genome shotgun (WGS) entry which is preliminary data.</text>
</comment>
<dbReference type="AlphaFoldDB" id="D3AQT4"/>
<dbReference type="SUPFAM" id="SSF141868">
    <property type="entry name" value="EAL domain-like"/>
    <property type="match status" value="1"/>
</dbReference>
<gene>
    <name evidence="2" type="ORF">CLOSTHATH_05990</name>
</gene>
<sequence>TTNPRNRAIVESISEVCLKLGIRMVAEGIENEEQYAVLRACGIDLFQGYLFSRPIPVEEFERDYLGKP</sequence>
<name>D3AQT4_9FIRM</name>
<proteinExistence type="predicted"/>
<dbReference type="InterPro" id="IPR001633">
    <property type="entry name" value="EAL_dom"/>
</dbReference>
<evidence type="ECO:0000313" key="3">
    <source>
        <dbReference type="Proteomes" id="UP000004968"/>
    </source>
</evidence>
<evidence type="ECO:0000313" key="2">
    <source>
        <dbReference type="EMBL" id="EFC95816.1"/>
    </source>
</evidence>
<protein>
    <recommendedName>
        <fullName evidence="1">EAL domain-containing protein</fullName>
    </recommendedName>
</protein>
<dbReference type="Proteomes" id="UP000004968">
    <property type="component" value="Unassembled WGS sequence"/>
</dbReference>
<dbReference type="Gene3D" id="3.20.20.450">
    <property type="entry name" value="EAL domain"/>
    <property type="match status" value="1"/>
</dbReference>
<dbReference type="PANTHER" id="PTHR33121">
    <property type="entry name" value="CYCLIC DI-GMP PHOSPHODIESTERASE PDEF"/>
    <property type="match status" value="1"/>
</dbReference>
<dbReference type="GO" id="GO:0071111">
    <property type="term" value="F:cyclic-guanylate-specific phosphodiesterase activity"/>
    <property type="evidence" value="ECO:0007669"/>
    <property type="project" value="InterPro"/>
</dbReference>
<dbReference type="HOGENOM" id="CLU_2781844_0_0_9"/>